<comment type="caution">
    <text evidence="11">The sequence shown here is derived from an EMBL/GenBank/DDBJ whole genome shotgun (WGS) entry which is preliminary data.</text>
</comment>
<dbReference type="PROSITE" id="PS50249">
    <property type="entry name" value="MPN"/>
    <property type="match status" value="1"/>
</dbReference>
<dbReference type="GO" id="GO:0070536">
    <property type="term" value="P:protein K63-linked deubiquitination"/>
    <property type="evidence" value="ECO:0007669"/>
    <property type="project" value="InterPro"/>
</dbReference>
<keyword evidence="7" id="KW-0862">Zinc</keyword>
<evidence type="ECO:0000259" key="10">
    <source>
        <dbReference type="PROSITE" id="PS50249"/>
    </source>
</evidence>
<dbReference type="Gene3D" id="3.40.140.10">
    <property type="entry name" value="Cytidine Deaminase, domain 2"/>
    <property type="match status" value="1"/>
</dbReference>
<dbReference type="CDD" id="cd08066">
    <property type="entry name" value="MPN_AMSH_like"/>
    <property type="match status" value="1"/>
</dbReference>
<evidence type="ECO:0000256" key="7">
    <source>
        <dbReference type="ARBA" id="ARBA00022833"/>
    </source>
</evidence>
<evidence type="ECO:0000256" key="6">
    <source>
        <dbReference type="ARBA" id="ARBA00022801"/>
    </source>
</evidence>
<evidence type="ECO:0000256" key="3">
    <source>
        <dbReference type="ARBA" id="ARBA00022670"/>
    </source>
</evidence>
<evidence type="ECO:0000256" key="2">
    <source>
        <dbReference type="ARBA" id="ARBA00010981"/>
    </source>
</evidence>
<dbReference type="OrthoDB" id="3640at2759"/>
<keyword evidence="5" id="KW-0833">Ubl conjugation pathway</keyword>
<feature type="domain" description="MPN" evidence="10">
    <location>
        <begin position="369"/>
        <end position="496"/>
    </location>
</feature>
<gene>
    <name evidence="11" type="ORF">VPNG_09798</name>
</gene>
<dbReference type="EMBL" id="LKEB01000100">
    <property type="protein sequence ID" value="ROV90122.1"/>
    <property type="molecule type" value="Genomic_DNA"/>
</dbReference>
<dbReference type="PANTHER" id="PTHR12947">
    <property type="entry name" value="AMSH-LIKE PROTEASE"/>
    <property type="match status" value="1"/>
</dbReference>
<dbReference type="GO" id="GO:0140492">
    <property type="term" value="F:metal-dependent deubiquitinase activity"/>
    <property type="evidence" value="ECO:0007669"/>
    <property type="project" value="InterPro"/>
</dbReference>
<accession>A0A423VGP6</accession>
<evidence type="ECO:0000256" key="8">
    <source>
        <dbReference type="ARBA" id="ARBA00023049"/>
    </source>
</evidence>
<feature type="region of interest" description="Disordered" evidence="9">
    <location>
        <begin position="237"/>
        <end position="320"/>
    </location>
</feature>
<dbReference type="InterPro" id="IPR015063">
    <property type="entry name" value="USP8_dimer"/>
</dbReference>
<feature type="region of interest" description="Disordered" evidence="9">
    <location>
        <begin position="529"/>
        <end position="548"/>
    </location>
</feature>
<dbReference type="GO" id="GO:0061578">
    <property type="term" value="F:K63-linked deubiquitinase activity"/>
    <property type="evidence" value="ECO:0007669"/>
    <property type="project" value="InterPro"/>
</dbReference>
<name>A0A423VGP6_9PEZI</name>
<evidence type="ECO:0000256" key="9">
    <source>
        <dbReference type="SAM" id="MobiDB-lite"/>
    </source>
</evidence>
<dbReference type="Gene3D" id="1.20.58.80">
    <property type="entry name" value="Phosphotransferase system, lactose/cellobiose-type IIA subunit"/>
    <property type="match status" value="1"/>
</dbReference>
<dbReference type="Proteomes" id="UP000285146">
    <property type="component" value="Unassembled WGS sequence"/>
</dbReference>
<evidence type="ECO:0000256" key="5">
    <source>
        <dbReference type="ARBA" id="ARBA00022786"/>
    </source>
</evidence>
<organism evidence="11 12">
    <name type="scientific">Cytospora leucostoma</name>
    <dbReference type="NCBI Taxonomy" id="1230097"/>
    <lineage>
        <taxon>Eukaryota</taxon>
        <taxon>Fungi</taxon>
        <taxon>Dikarya</taxon>
        <taxon>Ascomycota</taxon>
        <taxon>Pezizomycotina</taxon>
        <taxon>Sordariomycetes</taxon>
        <taxon>Sordariomycetidae</taxon>
        <taxon>Diaporthales</taxon>
        <taxon>Cytosporaceae</taxon>
        <taxon>Cytospora</taxon>
    </lineage>
</organism>
<keyword evidence="12" id="KW-1185">Reference proteome</keyword>
<dbReference type="SMART" id="SM00232">
    <property type="entry name" value="JAB_MPN"/>
    <property type="match status" value="1"/>
</dbReference>
<dbReference type="InterPro" id="IPR037518">
    <property type="entry name" value="MPN"/>
</dbReference>
<feature type="compositionally biased region" description="Basic and acidic residues" evidence="9">
    <location>
        <begin position="538"/>
        <end position="548"/>
    </location>
</feature>
<dbReference type="InterPro" id="IPR000555">
    <property type="entry name" value="JAMM/MPN+_dom"/>
</dbReference>
<comment type="cofactor">
    <cofactor evidence="1">
        <name>Zn(2+)</name>
        <dbReference type="ChEBI" id="CHEBI:29105"/>
    </cofactor>
</comment>
<dbReference type="STRING" id="1230097.A0A423VGP6"/>
<dbReference type="FunFam" id="3.40.140.10:FF:000033">
    <property type="entry name" value="AMSH-like protease sst2"/>
    <property type="match status" value="1"/>
</dbReference>
<evidence type="ECO:0000256" key="1">
    <source>
        <dbReference type="ARBA" id="ARBA00001947"/>
    </source>
</evidence>
<proteinExistence type="inferred from homology"/>
<dbReference type="GO" id="GO:0046872">
    <property type="term" value="F:metal ion binding"/>
    <property type="evidence" value="ECO:0007669"/>
    <property type="project" value="UniProtKB-KW"/>
</dbReference>
<dbReference type="AlphaFoldDB" id="A0A423VGP6"/>
<sequence length="548" mass="62040">MNTAWALPDRPMSITEISKEADRFEFNTLISLKSWLRAADTLLRQGHAYVREGNLTQAYLILFRYSTLVLQHLPRHPDAKTPEGKKSLKPLNVRCIQVLETLKQLKPQITAAYDEWVKIHASQRDPSTGLEGEKSPYEKLAARDPALSWNPRVQAKLLDAAEHQDLAVDLAKQEFRRRDAARRATRQAGISDEEELERRGAGLWDDWDASGSHYSRHGRDDSEDIQRNMDAARRRLDETAQAGRPPSPDDYSSRPNNYNFYDRPASYRYPSISRSSAPKYESSIGDTYDARPLRAPSRPAKEPLYRHEYRTDSAPPRPGKETIYSAYNTPPATGPSQPPELPPKATDRKERVTFRPAAYLENGTPIRPIFLPASLREEFLRVAAPNTRKGLEMCGILCGTSVNNALFVSCLVIPQQTCTSDTCETDNEESVIEFCMEEDLMVFGWIHTHPTQTCFMSSRDLHTQSGYQVMMPESIAIVCAPRSDPSYGIFRLTNPPGLDHILGCTQSTTFHQHSIDNLYTDAVNPPGHVHHSSQMDFQIKDLRSTNRK</sequence>
<dbReference type="Pfam" id="PF08969">
    <property type="entry name" value="USP8_dimer"/>
    <property type="match status" value="1"/>
</dbReference>
<keyword evidence="4" id="KW-0479">Metal-binding</keyword>
<evidence type="ECO:0000256" key="4">
    <source>
        <dbReference type="ARBA" id="ARBA00022723"/>
    </source>
</evidence>
<feature type="compositionally biased region" description="Basic and acidic residues" evidence="9">
    <location>
        <begin position="299"/>
        <end position="311"/>
    </location>
</feature>
<keyword evidence="3" id="KW-0645">Protease</keyword>
<dbReference type="GO" id="GO:0005768">
    <property type="term" value="C:endosome"/>
    <property type="evidence" value="ECO:0007669"/>
    <property type="project" value="TreeGrafter"/>
</dbReference>
<reference evidence="11 12" key="1">
    <citation type="submission" date="2015-09" db="EMBL/GenBank/DDBJ databases">
        <title>Host preference determinants of Valsa canker pathogens revealed by comparative genomics.</title>
        <authorList>
            <person name="Yin Z."/>
            <person name="Huang L."/>
        </authorList>
    </citation>
    <scope>NUCLEOTIDE SEQUENCE [LARGE SCALE GENOMIC DNA]</scope>
    <source>
        <strain evidence="11 12">SXYLt</strain>
    </source>
</reference>
<dbReference type="InterPro" id="IPR044098">
    <property type="entry name" value="STAMBP/STALP-like_MPN"/>
</dbReference>
<dbReference type="GO" id="GO:0006508">
    <property type="term" value="P:proteolysis"/>
    <property type="evidence" value="ECO:0007669"/>
    <property type="project" value="UniProtKB-KW"/>
</dbReference>
<keyword evidence="6" id="KW-0378">Hydrolase</keyword>
<comment type="similarity">
    <text evidence="2">Belongs to the peptidase M67C family.</text>
</comment>
<dbReference type="InParanoid" id="A0A423VGP6"/>
<evidence type="ECO:0000313" key="11">
    <source>
        <dbReference type="EMBL" id="ROV90122.1"/>
    </source>
</evidence>
<dbReference type="GO" id="GO:0016020">
    <property type="term" value="C:membrane"/>
    <property type="evidence" value="ECO:0007669"/>
    <property type="project" value="TreeGrafter"/>
</dbReference>
<dbReference type="Pfam" id="PF01398">
    <property type="entry name" value="JAB"/>
    <property type="match status" value="1"/>
</dbReference>
<keyword evidence="8" id="KW-0482">Metalloprotease</keyword>
<dbReference type="PANTHER" id="PTHR12947:SF13">
    <property type="entry name" value="FI19924P1"/>
    <property type="match status" value="1"/>
</dbReference>
<evidence type="ECO:0000313" key="12">
    <source>
        <dbReference type="Proteomes" id="UP000285146"/>
    </source>
</evidence>
<dbReference type="SUPFAM" id="SSF102712">
    <property type="entry name" value="JAB1/MPN domain"/>
    <property type="match status" value="1"/>
</dbReference>
<protein>
    <recommendedName>
        <fullName evidence="10">MPN domain-containing protein</fullName>
    </recommendedName>
</protein>